<evidence type="ECO:0000259" key="1">
    <source>
        <dbReference type="PROSITE" id="PS51186"/>
    </source>
</evidence>
<dbReference type="PROSITE" id="PS51186">
    <property type="entry name" value="GNAT"/>
    <property type="match status" value="1"/>
</dbReference>
<sequence>MFQTARLDLREHKPSDMESLAALWNDEEIQRLCMGEYIVLRTEEAWKDMLKGVMQAPALFAIVEERETGAFVGFVALHHFEGKNRDGKIGIVFGRAWWGKGYGTEVMKWVVAYGFKELGLHRVSLQVYAFNERAVAVYRRM</sequence>
<name>A0A4S4LK94_9AGAM</name>
<gene>
    <name evidence="2" type="ORF">EW146_g7627</name>
</gene>
<dbReference type="Pfam" id="PF13302">
    <property type="entry name" value="Acetyltransf_3"/>
    <property type="match status" value="1"/>
</dbReference>
<protein>
    <recommendedName>
        <fullName evidence="1">N-acetyltransferase domain-containing protein</fullName>
    </recommendedName>
</protein>
<dbReference type="AlphaFoldDB" id="A0A4S4LK94"/>
<comment type="caution">
    <text evidence="2">The sequence shown here is derived from an EMBL/GenBank/DDBJ whole genome shotgun (WGS) entry which is preliminary data.</text>
</comment>
<feature type="domain" description="N-acetyltransferase" evidence="1">
    <location>
        <begin position="7"/>
        <end position="141"/>
    </location>
</feature>
<dbReference type="OrthoDB" id="630895at2759"/>
<dbReference type="Proteomes" id="UP000310158">
    <property type="component" value="Unassembled WGS sequence"/>
</dbReference>
<keyword evidence="3" id="KW-1185">Reference proteome</keyword>
<accession>A0A4S4LK94</accession>
<dbReference type="SUPFAM" id="SSF55729">
    <property type="entry name" value="Acyl-CoA N-acyltransferases (Nat)"/>
    <property type="match status" value="1"/>
</dbReference>
<dbReference type="EMBL" id="SGPL01000455">
    <property type="protein sequence ID" value="THH12502.1"/>
    <property type="molecule type" value="Genomic_DNA"/>
</dbReference>
<evidence type="ECO:0000313" key="3">
    <source>
        <dbReference type="Proteomes" id="UP000310158"/>
    </source>
</evidence>
<dbReference type="Gene3D" id="3.40.630.30">
    <property type="match status" value="1"/>
</dbReference>
<dbReference type="CDD" id="cd04301">
    <property type="entry name" value="NAT_SF"/>
    <property type="match status" value="1"/>
</dbReference>
<dbReference type="PANTHER" id="PTHR43792">
    <property type="entry name" value="GNAT FAMILY, PUTATIVE (AFU_ORTHOLOGUE AFUA_3G00765)-RELATED-RELATED"/>
    <property type="match status" value="1"/>
</dbReference>
<reference evidence="2 3" key="1">
    <citation type="submission" date="2019-02" db="EMBL/GenBank/DDBJ databases">
        <title>Genome sequencing of the rare red list fungi Bondarzewia mesenterica.</title>
        <authorList>
            <person name="Buettner E."/>
            <person name="Kellner H."/>
        </authorList>
    </citation>
    <scope>NUCLEOTIDE SEQUENCE [LARGE SCALE GENOMIC DNA]</scope>
    <source>
        <strain evidence="2 3">DSM 108281</strain>
    </source>
</reference>
<dbReference type="InterPro" id="IPR000182">
    <property type="entry name" value="GNAT_dom"/>
</dbReference>
<proteinExistence type="predicted"/>
<organism evidence="2 3">
    <name type="scientific">Bondarzewia mesenterica</name>
    <dbReference type="NCBI Taxonomy" id="1095465"/>
    <lineage>
        <taxon>Eukaryota</taxon>
        <taxon>Fungi</taxon>
        <taxon>Dikarya</taxon>
        <taxon>Basidiomycota</taxon>
        <taxon>Agaricomycotina</taxon>
        <taxon>Agaricomycetes</taxon>
        <taxon>Russulales</taxon>
        <taxon>Bondarzewiaceae</taxon>
        <taxon>Bondarzewia</taxon>
    </lineage>
</organism>
<dbReference type="GO" id="GO:0016747">
    <property type="term" value="F:acyltransferase activity, transferring groups other than amino-acyl groups"/>
    <property type="evidence" value="ECO:0007669"/>
    <property type="project" value="InterPro"/>
</dbReference>
<dbReference type="InterPro" id="IPR051531">
    <property type="entry name" value="N-acetyltransferase"/>
</dbReference>
<evidence type="ECO:0000313" key="2">
    <source>
        <dbReference type="EMBL" id="THH12502.1"/>
    </source>
</evidence>
<dbReference type="InterPro" id="IPR016181">
    <property type="entry name" value="Acyl_CoA_acyltransferase"/>
</dbReference>